<dbReference type="Pfam" id="PF05768">
    <property type="entry name" value="Glrx-like"/>
    <property type="match status" value="1"/>
</dbReference>
<gene>
    <name evidence="2" type="ORF">NB231_06261</name>
</gene>
<dbReference type="AlphaFoldDB" id="A4BQW9"/>
<dbReference type="EMBL" id="AAOF01000005">
    <property type="protein sequence ID" value="EAR21969.1"/>
    <property type="molecule type" value="Genomic_DNA"/>
</dbReference>
<reference evidence="2 3" key="1">
    <citation type="submission" date="2006-02" db="EMBL/GenBank/DDBJ databases">
        <authorList>
            <person name="Waterbury J."/>
            <person name="Ferriera S."/>
            <person name="Johnson J."/>
            <person name="Kravitz S."/>
            <person name="Halpern A."/>
            <person name="Remington K."/>
            <person name="Beeson K."/>
            <person name="Tran B."/>
            <person name="Rogers Y.-H."/>
            <person name="Friedman R."/>
            <person name="Venter J.C."/>
        </authorList>
    </citation>
    <scope>NUCLEOTIDE SEQUENCE [LARGE SCALE GENOMIC DNA]</scope>
    <source>
        <strain evidence="2 3">Nb-231</strain>
    </source>
</reference>
<dbReference type="InterPro" id="IPR008554">
    <property type="entry name" value="Glutaredoxin-like"/>
</dbReference>
<dbReference type="OrthoDB" id="8537427at2"/>
<name>A4BQW9_9GAMM</name>
<dbReference type="Proteomes" id="UP000003374">
    <property type="component" value="Unassembled WGS sequence"/>
</dbReference>
<feature type="region of interest" description="Disordered" evidence="1">
    <location>
        <begin position="1"/>
        <end position="26"/>
    </location>
</feature>
<proteinExistence type="predicted"/>
<accession>A4BQW9</accession>
<protein>
    <recommendedName>
        <fullName evidence="4">Glutaredoxin family protein</fullName>
    </recommendedName>
</protein>
<dbReference type="Gene3D" id="3.40.30.10">
    <property type="entry name" value="Glutaredoxin"/>
    <property type="match status" value="1"/>
</dbReference>
<dbReference type="STRING" id="314278.NB231_06261"/>
<comment type="caution">
    <text evidence="2">The sequence shown here is derived from an EMBL/GenBank/DDBJ whole genome shotgun (WGS) entry which is preliminary data.</text>
</comment>
<sequence length="110" mass="12443">MWHPPQPPTKPGDKLLNKRTHKQVGQAVQGDTTITVELLETSGCRLCGEAEMIVRSVLKRRRHVLRAVEIAGDPLLESSYVVRIPVLRRTDSGAELDWPFGPEDVYRFLL</sequence>
<dbReference type="HOGENOM" id="CLU_2168292_0_0_6"/>
<feature type="compositionally biased region" description="Pro residues" evidence="1">
    <location>
        <begin position="1"/>
        <end position="10"/>
    </location>
</feature>
<evidence type="ECO:0008006" key="4">
    <source>
        <dbReference type="Google" id="ProtNLM"/>
    </source>
</evidence>
<evidence type="ECO:0000313" key="2">
    <source>
        <dbReference type="EMBL" id="EAR21969.1"/>
    </source>
</evidence>
<keyword evidence="3" id="KW-1185">Reference proteome</keyword>
<organism evidence="2 3">
    <name type="scientific">Nitrococcus mobilis Nb-231</name>
    <dbReference type="NCBI Taxonomy" id="314278"/>
    <lineage>
        <taxon>Bacteria</taxon>
        <taxon>Pseudomonadati</taxon>
        <taxon>Pseudomonadota</taxon>
        <taxon>Gammaproteobacteria</taxon>
        <taxon>Chromatiales</taxon>
        <taxon>Ectothiorhodospiraceae</taxon>
        <taxon>Nitrococcus</taxon>
    </lineage>
</organism>
<evidence type="ECO:0000256" key="1">
    <source>
        <dbReference type="SAM" id="MobiDB-lite"/>
    </source>
</evidence>
<evidence type="ECO:0000313" key="3">
    <source>
        <dbReference type="Proteomes" id="UP000003374"/>
    </source>
</evidence>